<protein>
    <submittedName>
        <fullName evidence="2">Uncharacterized protein</fullName>
    </submittedName>
</protein>
<evidence type="ECO:0000256" key="1">
    <source>
        <dbReference type="SAM" id="MobiDB-lite"/>
    </source>
</evidence>
<name>A0A0W8CAZ2_PHYNI</name>
<accession>A0A0W8CAZ2</accession>
<dbReference type="EMBL" id="LNFO01004254">
    <property type="protein sequence ID" value="KUF81247.1"/>
    <property type="molecule type" value="Genomic_DNA"/>
</dbReference>
<sequence>MSGDADNEDNLDTLGSELLADKHDNLNAVEPGESADQYGAIESGDEAEKDDVDVGEYDSDHDVVGFCAPKDFVDEVDETEAKIPEEVLFAANFLESFGRADEVLVGNLQNIVLRSTSVTGKTSSSPILTTI</sequence>
<reference evidence="2 3" key="1">
    <citation type="submission" date="2015-11" db="EMBL/GenBank/DDBJ databases">
        <title>Genomes and virulence difference between two physiological races of Phytophthora nicotianae.</title>
        <authorList>
            <person name="Liu H."/>
            <person name="Ma X."/>
            <person name="Yu H."/>
            <person name="Fang D."/>
            <person name="Li Y."/>
            <person name="Wang X."/>
            <person name="Wang W."/>
            <person name="Dong Y."/>
            <person name="Xiao B."/>
        </authorList>
    </citation>
    <scope>NUCLEOTIDE SEQUENCE [LARGE SCALE GENOMIC DNA]</scope>
    <source>
        <strain evidence="3">race 0</strain>
    </source>
</reference>
<gene>
    <name evidence="2" type="ORF">AM587_10002525</name>
</gene>
<feature type="compositionally biased region" description="Acidic residues" evidence="1">
    <location>
        <begin position="43"/>
        <end position="55"/>
    </location>
</feature>
<dbReference type="Proteomes" id="UP000052943">
    <property type="component" value="Unassembled WGS sequence"/>
</dbReference>
<feature type="region of interest" description="Disordered" evidence="1">
    <location>
        <begin position="1"/>
        <end position="55"/>
    </location>
</feature>
<dbReference type="OrthoDB" id="115716at2759"/>
<dbReference type="AlphaFoldDB" id="A0A0W8CAZ2"/>
<comment type="caution">
    <text evidence="2">The sequence shown here is derived from an EMBL/GenBank/DDBJ whole genome shotgun (WGS) entry which is preliminary data.</text>
</comment>
<evidence type="ECO:0000313" key="2">
    <source>
        <dbReference type="EMBL" id="KUF81247.1"/>
    </source>
</evidence>
<proteinExistence type="predicted"/>
<organism evidence="2 3">
    <name type="scientific">Phytophthora nicotianae</name>
    <name type="common">Potato buckeye rot agent</name>
    <name type="synonym">Phytophthora parasitica</name>
    <dbReference type="NCBI Taxonomy" id="4792"/>
    <lineage>
        <taxon>Eukaryota</taxon>
        <taxon>Sar</taxon>
        <taxon>Stramenopiles</taxon>
        <taxon>Oomycota</taxon>
        <taxon>Peronosporomycetes</taxon>
        <taxon>Peronosporales</taxon>
        <taxon>Peronosporaceae</taxon>
        <taxon>Phytophthora</taxon>
    </lineage>
</organism>
<evidence type="ECO:0000313" key="3">
    <source>
        <dbReference type="Proteomes" id="UP000052943"/>
    </source>
</evidence>
<feature type="compositionally biased region" description="Acidic residues" evidence="1">
    <location>
        <begin position="1"/>
        <end position="11"/>
    </location>
</feature>